<dbReference type="Gene3D" id="1.10.3110.10">
    <property type="entry name" value="protoporphyrinogen ix oxidase, domain 3"/>
    <property type="match status" value="1"/>
</dbReference>
<dbReference type="SUPFAM" id="SSF51905">
    <property type="entry name" value="FAD/NAD(P)-binding domain"/>
    <property type="match status" value="1"/>
</dbReference>
<dbReference type="Proteomes" id="UP000216339">
    <property type="component" value="Unassembled WGS sequence"/>
</dbReference>
<keyword evidence="3" id="KW-1185">Reference proteome</keyword>
<dbReference type="PANTHER" id="PTHR42841">
    <property type="entry name" value="AMINE OXIDASE"/>
    <property type="match status" value="1"/>
</dbReference>
<proteinExistence type="predicted"/>
<sequence length="416" mass="44407">MSAEVVVVGAGLAGLNCARTLTAWGVEVVVLEASDAVGGRIQTHREDGFLIDRGFQVYLTAYPEGRAVFDHDALRLGAFDPGAWVWVGGAFQHIGDPFRQPTQALPTLAADVGTLADKLRVLRLRQSVLSGSAEDLWRRPERTTEAALRERYGFSERMVDRFFRPFLGGVLLDPELTASSRAFEVYFRRFSEGAAALPAGGMQALPEQLAAALPDGTVRLGARVDGVAPYEVRTAEGEEIRAKAVLVATDALSAGGLLDLTPPRTKGTVQIAWAADAPPIDAPVLMLDGEGGGPLNNVQVVSSVQPAYAPPGQALITGSVLGEPKADDVSLDVAARAQLHRWFGPQVGGWRTLRIDRVPDALPDLPSLEPPERPARLRDGLYVTGDWRRNGSINGALAAGRHAAEAVLRDFGHDAP</sequence>
<dbReference type="EMBL" id="MQWD01000001">
    <property type="protein sequence ID" value="PAP77809.1"/>
    <property type="molecule type" value="Genomic_DNA"/>
</dbReference>
<accession>A0A271J549</accession>
<dbReference type="AlphaFoldDB" id="A0A271J549"/>
<comment type="caution">
    <text evidence="2">The sequence shown here is derived from an EMBL/GenBank/DDBJ whole genome shotgun (WGS) entry which is preliminary data.</text>
</comment>
<name>A0A271J549_9BACT</name>
<feature type="domain" description="Amine oxidase" evidence="1">
    <location>
        <begin position="12"/>
        <end position="408"/>
    </location>
</feature>
<reference evidence="2 3" key="1">
    <citation type="submission" date="2016-11" db="EMBL/GenBank/DDBJ databases">
        <title>Study of marine rhodopsin-containing bacteria.</title>
        <authorList>
            <person name="Yoshizawa S."/>
            <person name="Kumagai Y."/>
            <person name="Kogure K."/>
        </authorList>
    </citation>
    <scope>NUCLEOTIDE SEQUENCE [LARGE SCALE GENOMIC DNA]</scope>
    <source>
        <strain evidence="2 3">SAORIC-28</strain>
    </source>
</reference>
<evidence type="ECO:0000313" key="2">
    <source>
        <dbReference type="EMBL" id="PAP77809.1"/>
    </source>
</evidence>
<dbReference type="InterPro" id="IPR002937">
    <property type="entry name" value="Amino_oxidase"/>
</dbReference>
<dbReference type="Gene3D" id="3.90.660.20">
    <property type="entry name" value="Protoporphyrinogen oxidase, mitochondrial, domain 2"/>
    <property type="match status" value="1"/>
</dbReference>
<evidence type="ECO:0000313" key="3">
    <source>
        <dbReference type="Proteomes" id="UP000216339"/>
    </source>
</evidence>
<evidence type="ECO:0000259" key="1">
    <source>
        <dbReference type="Pfam" id="PF01593"/>
    </source>
</evidence>
<protein>
    <recommendedName>
        <fullName evidence="1">Amine oxidase domain-containing protein</fullName>
    </recommendedName>
</protein>
<dbReference type="OrthoDB" id="9767561at2"/>
<organism evidence="2 3">
    <name type="scientific">Rubrivirga marina</name>
    <dbReference type="NCBI Taxonomy" id="1196024"/>
    <lineage>
        <taxon>Bacteria</taxon>
        <taxon>Pseudomonadati</taxon>
        <taxon>Rhodothermota</taxon>
        <taxon>Rhodothermia</taxon>
        <taxon>Rhodothermales</taxon>
        <taxon>Rubricoccaceae</taxon>
        <taxon>Rubrivirga</taxon>
    </lineage>
</organism>
<dbReference type="Gene3D" id="3.50.50.60">
    <property type="entry name" value="FAD/NAD(P)-binding domain"/>
    <property type="match status" value="1"/>
</dbReference>
<dbReference type="GO" id="GO:0016491">
    <property type="term" value="F:oxidoreductase activity"/>
    <property type="evidence" value="ECO:0007669"/>
    <property type="project" value="InterPro"/>
</dbReference>
<dbReference type="RefSeq" id="WP_095511477.1">
    <property type="nucleotide sequence ID" value="NZ_MQWD01000001.1"/>
</dbReference>
<dbReference type="InterPro" id="IPR036188">
    <property type="entry name" value="FAD/NAD-bd_sf"/>
</dbReference>
<gene>
    <name evidence="2" type="ORF">BSZ37_15830</name>
</gene>
<dbReference type="Pfam" id="PF01593">
    <property type="entry name" value="Amino_oxidase"/>
    <property type="match status" value="1"/>
</dbReference>